<dbReference type="CDD" id="cd00466">
    <property type="entry name" value="DHQase_II"/>
    <property type="match status" value="1"/>
</dbReference>
<feature type="binding site" evidence="8">
    <location>
        <position position="84"/>
    </location>
    <ligand>
        <name>substrate</name>
    </ligand>
</feature>
<dbReference type="HAMAP" id="MF_00169">
    <property type="entry name" value="AroQ"/>
    <property type="match status" value="1"/>
</dbReference>
<dbReference type="InterPro" id="IPR036441">
    <property type="entry name" value="DHquinase_II_sf"/>
</dbReference>
<keyword evidence="7 8" id="KW-0456">Lyase</keyword>
<comment type="caution">
    <text evidence="9">The sequence shown here is derived from an EMBL/GenBank/DDBJ whole genome shotgun (WGS) entry which is preliminary data.</text>
</comment>
<evidence type="ECO:0000256" key="8">
    <source>
        <dbReference type="HAMAP-Rule" id="MF_00169"/>
    </source>
</evidence>
<dbReference type="NCBIfam" id="NF003807">
    <property type="entry name" value="PRK05395.1-4"/>
    <property type="match status" value="1"/>
</dbReference>
<proteinExistence type="inferred from homology"/>
<dbReference type="NCBIfam" id="NF003805">
    <property type="entry name" value="PRK05395.1-2"/>
    <property type="match status" value="1"/>
</dbReference>
<evidence type="ECO:0000256" key="3">
    <source>
        <dbReference type="ARBA" id="ARBA00004902"/>
    </source>
</evidence>
<evidence type="ECO:0000256" key="1">
    <source>
        <dbReference type="ARBA" id="ARBA00001864"/>
    </source>
</evidence>
<dbReference type="InterPro" id="IPR001874">
    <property type="entry name" value="DHquinase_II"/>
</dbReference>
<dbReference type="PANTHER" id="PTHR21272">
    <property type="entry name" value="CATABOLIC 3-DEHYDROQUINASE"/>
    <property type="match status" value="1"/>
</dbReference>
<comment type="catalytic activity">
    <reaction evidence="1 8">
        <text>3-dehydroquinate = 3-dehydroshikimate + H2O</text>
        <dbReference type="Rhea" id="RHEA:21096"/>
        <dbReference type="ChEBI" id="CHEBI:15377"/>
        <dbReference type="ChEBI" id="CHEBI:16630"/>
        <dbReference type="ChEBI" id="CHEBI:32364"/>
        <dbReference type="EC" id="4.2.1.10"/>
    </reaction>
</comment>
<feature type="site" description="Transition state stabilizer" evidence="8">
    <location>
        <position position="17"/>
    </location>
</feature>
<feature type="binding site" evidence="8">
    <location>
        <position position="71"/>
    </location>
    <ligand>
        <name>substrate</name>
    </ligand>
</feature>
<gene>
    <name evidence="8 9" type="primary">aroQ</name>
    <name evidence="9" type="ORF">VRU48_04175</name>
</gene>
<dbReference type="Proteomes" id="UP001336835">
    <property type="component" value="Unassembled WGS sequence"/>
</dbReference>
<evidence type="ECO:0000256" key="4">
    <source>
        <dbReference type="ARBA" id="ARBA00011037"/>
    </source>
</evidence>
<dbReference type="InterPro" id="IPR018509">
    <property type="entry name" value="DHquinase_II_CS"/>
</dbReference>
<keyword evidence="8" id="KW-0028">Amino-acid biosynthesis</keyword>
<feature type="binding site" evidence="8">
    <location>
        <position position="77"/>
    </location>
    <ligand>
        <name>substrate</name>
    </ligand>
</feature>
<evidence type="ECO:0000256" key="6">
    <source>
        <dbReference type="ARBA" id="ARBA00012060"/>
    </source>
</evidence>
<evidence type="ECO:0000256" key="7">
    <source>
        <dbReference type="ARBA" id="ARBA00023239"/>
    </source>
</evidence>
<feature type="binding site" evidence="8">
    <location>
        <begin position="98"/>
        <end position="99"/>
    </location>
    <ligand>
        <name>substrate</name>
    </ligand>
</feature>
<dbReference type="NCBIfam" id="NF003806">
    <property type="entry name" value="PRK05395.1-3"/>
    <property type="match status" value="1"/>
</dbReference>
<evidence type="ECO:0000313" key="9">
    <source>
        <dbReference type="EMBL" id="MEE1944290.1"/>
    </source>
</evidence>
<dbReference type="SUPFAM" id="SSF52304">
    <property type="entry name" value="Type II 3-dehydroquinate dehydratase"/>
    <property type="match status" value="1"/>
</dbReference>
<evidence type="ECO:0000256" key="2">
    <source>
        <dbReference type="ARBA" id="ARBA00003924"/>
    </source>
</evidence>
<name>A0ABU7I4B5_9SPHI</name>
<dbReference type="EC" id="4.2.1.10" evidence="6 8"/>
<protein>
    <recommendedName>
        <fullName evidence="6 8">3-dehydroquinate dehydratase</fullName>
        <shortName evidence="8">3-dehydroquinase</shortName>
        <ecNumber evidence="6 8">4.2.1.10</ecNumber>
    </recommendedName>
    <alternativeName>
        <fullName evidence="8">Type II DHQase</fullName>
    </alternativeName>
</protein>
<comment type="subunit">
    <text evidence="5 8">Homododecamer.</text>
</comment>
<sequence>MKIQIINGPNLNLLGLREPGIYGSQSFDEYLEQLREQYSIIEIAYYQSNVEGELINKLHEVGFSYDGIIINGGAYTHTSVAIADAIAGIKTPVVEVHISNIYAREEFRHVSLTGKNCKGVLTGFGLDGYRLALESFLK</sequence>
<comment type="pathway">
    <text evidence="3 8">Metabolic intermediate biosynthesis; chorismate biosynthesis; chorismate from D-erythrose 4-phosphate and phosphoenolpyruvate: step 3/7.</text>
</comment>
<evidence type="ECO:0000256" key="5">
    <source>
        <dbReference type="ARBA" id="ARBA00011193"/>
    </source>
</evidence>
<dbReference type="RefSeq" id="WP_199139605.1">
    <property type="nucleotide sequence ID" value="NZ_JAZDQT010000001.1"/>
</dbReference>
<comment type="function">
    <text evidence="2 8">Catalyzes a trans-dehydration via an enolate intermediate.</text>
</comment>
<dbReference type="PANTHER" id="PTHR21272:SF3">
    <property type="entry name" value="CATABOLIC 3-DEHYDROQUINASE"/>
    <property type="match status" value="1"/>
</dbReference>
<dbReference type="GO" id="GO:0003855">
    <property type="term" value="F:3-dehydroquinate dehydratase activity"/>
    <property type="evidence" value="ECO:0007669"/>
    <property type="project" value="UniProtKB-EC"/>
</dbReference>
<feature type="active site" description="Proton donor" evidence="8">
    <location>
        <position position="97"/>
    </location>
</feature>
<dbReference type="NCBIfam" id="TIGR01088">
    <property type="entry name" value="aroQ"/>
    <property type="match status" value="1"/>
</dbReference>
<dbReference type="Pfam" id="PF01220">
    <property type="entry name" value="DHquinase_II"/>
    <property type="match status" value="1"/>
</dbReference>
<dbReference type="Gene3D" id="3.40.50.9100">
    <property type="entry name" value="Dehydroquinase, class II"/>
    <property type="match status" value="1"/>
</dbReference>
<accession>A0ABU7I4B5</accession>
<feature type="active site" description="Proton acceptor" evidence="8">
    <location>
        <position position="22"/>
    </location>
</feature>
<dbReference type="PROSITE" id="PS01029">
    <property type="entry name" value="DEHYDROQUINASE_II"/>
    <property type="match status" value="1"/>
</dbReference>
<feature type="binding site" evidence="8">
    <location>
        <position position="108"/>
    </location>
    <ligand>
        <name>substrate</name>
    </ligand>
</feature>
<comment type="similarity">
    <text evidence="4 8">Belongs to the type-II 3-dehydroquinase family.</text>
</comment>
<dbReference type="EMBL" id="JAZDQT010000001">
    <property type="protein sequence ID" value="MEE1944290.1"/>
    <property type="molecule type" value="Genomic_DNA"/>
</dbReference>
<dbReference type="PIRSF" id="PIRSF001399">
    <property type="entry name" value="DHquinase_II"/>
    <property type="match status" value="1"/>
</dbReference>
<evidence type="ECO:0000313" key="10">
    <source>
        <dbReference type="Proteomes" id="UP001336835"/>
    </source>
</evidence>
<keyword evidence="8" id="KW-0057">Aromatic amino acid biosynthesis</keyword>
<keyword evidence="10" id="KW-1185">Reference proteome</keyword>
<organism evidence="9 10">
    <name type="scientific">Pedobacter albus</name>
    <dbReference type="NCBI Taxonomy" id="3113905"/>
    <lineage>
        <taxon>Bacteria</taxon>
        <taxon>Pseudomonadati</taxon>
        <taxon>Bacteroidota</taxon>
        <taxon>Sphingobacteriia</taxon>
        <taxon>Sphingobacteriales</taxon>
        <taxon>Sphingobacteriaceae</taxon>
        <taxon>Pedobacter</taxon>
    </lineage>
</organism>
<reference evidence="9 10" key="1">
    <citation type="submission" date="2024-01" db="EMBL/GenBank/DDBJ databases">
        <title>Pedobacter sp. nov., isolated from fresh soil.</title>
        <authorList>
            <person name="Le N.T.T."/>
        </authorList>
    </citation>
    <scope>NUCLEOTIDE SEQUENCE [LARGE SCALE GENOMIC DNA]</scope>
    <source>
        <strain evidence="9 10">KR3-3</strain>
    </source>
</reference>